<sequence>MGSTNHRKRLAFDKVRKLVARLASKFKDSKPCLFLDKLPAEIRNEIYALAFTPDFKDESETVDLYHTDPPSPALITTCKTISNEAKRFYKHAYRKYWRESNFQLDTTSAREKIMAGDLSYFFIPAIRLYLINLDQISKLVILDNQPDYKLSATLLDSRGGWKGVLKRPGREDRVDFLWVKKHGKGVVELEEVFNSEKELKEALAKDPVATSVRDQLRWFHRTLVRWWVRTSSD</sequence>
<reference evidence="1 2" key="1">
    <citation type="journal article" date="2023" name="G3 (Bethesda)">
        <title>A chromosome-level genome assembly of Zasmidium syzygii isolated from banana leaves.</title>
        <authorList>
            <person name="van Westerhoven A.C."/>
            <person name="Mehrabi R."/>
            <person name="Talebi R."/>
            <person name="Steentjes M.B.F."/>
            <person name="Corcolon B."/>
            <person name="Chong P.A."/>
            <person name="Kema G.H.J."/>
            <person name="Seidl M.F."/>
        </authorList>
    </citation>
    <scope>NUCLEOTIDE SEQUENCE [LARGE SCALE GENOMIC DNA]</scope>
    <source>
        <strain evidence="1 2">P124</strain>
    </source>
</reference>
<accession>A0ABR0E4M8</accession>
<protein>
    <recommendedName>
        <fullName evidence="3">F-box domain-containing protein</fullName>
    </recommendedName>
</protein>
<keyword evidence="2" id="KW-1185">Reference proteome</keyword>
<comment type="caution">
    <text evidence="1">The sequence shown here is derived from an EMBL/GenBank/DDBJ whole genome shotgun (WGS) entry which is preliminary data.</text>
</comment>
<dbReference type="EMBL" id="JAXOVC010000010">
    <property type="protein sequence ID" value="KAK4496210.1"/>
    <property type="molecule type" value="Genomic_DNA"/>
</dbReference>
<evidence type="ECO:0000313" key="1">
    <source>
        <dbReference type="EMBL" id="KAK4496210.1"/>
    </source>
</evidence>
<organism evidence="1 2">
    <name type="scientific">Zasmidium cellare</name>
    <name type="common">Wine cellar mold</name>
    <name type="synonym">Racodium cellare</name>
    <dbReference type="NCBI Taxonomy" id="395010"/>
    <lineage>
        <taxon>Eukaryota</taxon>
        <taxon>Fungi</taxon>
        <taxon>Dikarya</taxon>
        <taxon>Ascomycota</taxon>
        <taxon>Pezizomycotina</taxon>
        <taxon>Dothideomycetes</taxon>
        <taxon>Dothideomycetidae</taxon>
        <taxon>Mycosphaerellales</taxon>
        <taxon>Mycosphaerellaceae</taxon>
        <taxon>Zasmidium</taxon>
    </lineage>
</organism>
<evidence type="ECO:0000313" key="2">
    <source>
        <dbReference type="Proteomes" id="UP001305779"/>
    </source>
</evidence>
<name>A0ABR0E4M8_ZASCE</name>
<evidence type="ECO:0008006" key="3">
    <source>
        <dbReference type="Google" id="ProtNLM"/>
    </source>
</evidence>
<dbReference type="Proteomes" id="UP001305779">
    <property type="component" value="Unassembled WGS sequence"/>
</dbReference>
<proteinExistence type="predicted"/>
<gene>
    <name evidence="1" type="ORF">PRZ48_012190</name>
</gene>